<evidence type="ECO:0000313" key="4">
    <source>
        <dbReference type="Proteomes" id="UP000460272"/>
    </source>
</evidence>
<dbReference type="PANTHER" id="PTHR30349">
    <property type="entry name" value="PHAGE INTEGRASE-RELATED"/>
    <property type="match status" value="1"/>
</dbReference>
<dbReference type="Pfam" id="PF00589">
    <property type="entry name" value="Phage_integrase"/>
    <property type="match status" value="1"/>
</dbReference>
<accession>A0A651PEZ0</accession>
<proteinExistence type="predicted"/>
<dbReference type="AlphaFoldDB" id="A0A651PEZ0"/>
<feature type="domain" description="Tyr recombinase" evidence="2">
    <location>
        <begin position="101"/>
        <end position="300"/>
    </location>
</feature>
<dbReference type="RefSeq" id="WP_145862446.1">
    <property type="nucleotide sequence ID" value="NZ_RPFW01000020.1"/>
</dbReference>
<evidence type="ECO:0000256" key="1">
    <source>
        <dbReference type="ARBA" id="ARBA00023172"/>
    </source>
</evidence>
<gene>
    <name evidence="3" type="ORF">EAS64_42755</name>
</gene>
<dbReference type="SUPFAM" id="SSF56349">
    <property type="entry name" value="DNA breaking-rejoining enzymes"/>
    <property type="match status" value="1"/>
</dbReference>
<dbReference type="InterPro" id="IPR050090">
    <property type="entry name" value="Tyrosine_recombinase_XerCD"/>
</dbReference>
<protein>
    <submittedName>
        <fullName evidence="3">Integrase</fullName>
    </submittedName>
</protein>
<dbReference type="PANTHER" id="PTHR30349:SF90">
    <property type="entry name" value="TYROSINE RECOMBINASE XERD"/>
    <property type="match status" value="1"/>
</dbReference>
<organism evidence="3 4">
    <name type="scientific">Trebonia kvetii</name>
    <dbReference type="NCBI Taxonomy" id="2480626"/>
    <lineage>
        <taxon>Bacteria</taxon>
        <taxon>Bacillati</taxon>
        <taxon>Actinomycetota</taxon>
        <taxon>Actinomycetes</taxon>
        <taxon>Streptosporangiales</taxon>
        <taxon>Treboniaceae</taxon>
        <taxon>Trebonia</taxon>
    </lineage>
</organism>
<reference evidence="3 4" key="1">
    <citation type="submission" date="2018-11" db="EMBL/GenBank/DDBJ databases">
        <title>Trebonia kvetii gen.nov., sp.nov., a novel acidophilic actinobacterium, and proposal of the new actinobacterial family Treboniaceae fam. nov.</title>
        <authorList>
            <person name="Rapoport D."/>
            <person name="Sagova-Mareckova M."/>
            <person name="Sedlacek I."/>
            <person name="Provaznik J."/>
            <person name="Kralova S."/>
            <person name="Pavlinic D."/>
            <person name="Benes V."/>
            <person name="Kopecky J."/>
        </authorList>
    </citation>
    <scope>NUCLEOTIDE SEQUENCE [LARGE SCALE GENOMIC DNA]</scope>
    <source>
        <strain evidence="3 4">15Tr583</strain>
    </source>
</reference>
<dbReference type="Gene3D" id="1.10.443.10">
    <property type="entry name" value="Intergrase catalytic core"/>
    <property type="match status" value="1"/>
</dbReference>
<dbReference type="EMBL" id="RPFW01000020">
    <property type="protein sequence ID" value="TVY97965.1"/>
    <property type="molecule type" value="Genomic_DNA"/>
</dbReference>
<dbReference type="GO" id="GO:0015074">
    <property type="term" value="P:DNA integration"/>
    <property type="evidence" value="ECO:0007669"/>
    <property type="project" value="InterPro"/>
</dbReference>
<dbReference type="InterPro" id="IPR002104">
    <property type="entry name" value="Integrase_catalytic"/>
</dbReference>
<dbReference type="GO" id="GO:0006310">
    <property type="term" value="P:DNA recombination"/>
    <property type="evidence" value="ECO:0007669"/>
    <property type="project" value="UniProtKB-KW"/>
</dbReference>
<evidence type="ECO:0000313" key="3">
    <source>
        <dbReference type="EMBL" id="TVY97965.1"/>
    </source>
</evidence>
<evidence type="ECO:0000259" key="2">
    <source>
        <dbReference type="PROSITE" id="PS51898"/>
    </source>
</evidence>
<dbReference type="PROSITE" id="PS51898">
    <property type="entry name" value="TYR_RECOMBINASE"/>
    <property type="match status" value="1"/>
</dbReference>
<dbReference type="InterPro" id="IPR013762">
    <property type="entry name" value="Integrase-like_cat_sf"/>
</dbReference>
<sequence length="311" mass="34450">MSGLRARAGEYLAMRRALGFRLTTQGRHLMSFVRFCEERFADRVTTELAVEWATQAGRGSGDEVYQARKLDTVRIFARHLQALDPATEVPPEDVLSRRQGRARPYLYSPGEIAALMRTAGDLAPPLRARTWRTLIGLLAVTGMRQGEACRLGRDDVDLNAGTIVIEDSKFGKSRMVFLHPTAEAALRAYARTRDEAFPEPAADTFLVNSQGRPLDGHNLPHTFAPLARAAGIQAAPGQRAPRLHDLRHVFTVATLLDWYRDGGDVQARLPVLSTWLGHVDPKSTYWYLSAVPELLALAAGRIERADEEAGQ</sequence>
<dbReference type="Proteomes" id="UP000460272">
    <property type="component" value="Unassembled WGS sequence"/>
</dbReference>
<keyword evidence="4" id="KW-1185">Reference proteome</keyword>
<dbReference type="InterPro" id="IPR011010">
    <property type="entry name" value="DNA_brk_join_enz"/>
</dbReference>
<dbReference type="OrthoDB" id="4137935at2"/>
<dbReference type="GO" id="GO:0003677">
    <property type="term" value="F:DNA binding"/>
    <property type="evidence" value="ECO:0007669"/>
    <property type="project" value="InterPro"/>
</dbReference>
<name>A0A651PEZ0_9ACTN</name>
<comment type="caution">
    <text evidence="3">The sequence shown here is derived from an EMBL/GenBank/DDBJ whole genome shotgun (WGS) entry which is preliminary data.</text>
</comment>
<keyword evidence="1" id="KW-0233">DNA recombination</keyword>